<dbReference type="AlphaFoldDB" id="A0A3Q3FFC0"/>
<feature type="chain" id="PRO_5018710184" evidence="1">
    <location>
        <begin position="25"/>
        <end position="101"/>
    </location>
</feature>
<keyword evidence="3" id="KW-1185">Reference proteome</keyword>
<dbReference type="OMA" id="PLYKRRV"/>
<evidence type="ECO:0000313" key="3">
    <source>
        <dbReference type="Proteomes" id="UP000264800"/>
    </source>
</evidence>
<evidence type="ECO:0000313" key="2">
    <source>
        <dbReference type="Ensembl" id="ENSKMAP00000011962.1"/>
    </source>
</evidence>
<reference evidence="2" key="2">
    <citation type="submission" date="2025-09" db="UniProtKB">
        <authorList>
            <consortium name="Ensembl"/>
        </authorList>
    </citation>
    <scope>IDENTIFICATION</scope>
</reference>
<reference evidence="2" key="1">
    <citation type="submission" date="2025-08" db="UniProtKB">
        <authorList>
            <consortium name="Ensembl"/>
        </authorList>
    </citation>
    <scope>IDENTIFICATION</scope>
</reference>
<dbReference type="GeneTree" id="ENSGT00940000170861"/>
<name>A0A3Q3FFC0_KRYMA</name>
<feature type="signal peptide" evidence="1">
    <location>
        <begin position="1"/>
        <end position="24"/>
    </location>
</feature>
<accession>A0A3Q3FFC0</accession>
<proteinExistence type="predicted"/>
<protein>
    <submittedName>
        <fullName evidence="2">Pro-MCH-like</fullName>
    </submittedName>
</protein>
<evidence type="ECO:0000256" key="1">
    <source>
        <dbReference type="SAM" id="SignalP"/>
    </source>
</evidence>
<dbReference type="Proteomes" id="UP000264800">
    <property type="component" value="Unplaced"/>
</dbReference>
<organism evidence="2 3">
    <name type="scientific">Kryptolebias marmoratus</name>
    <name type="common">Mangrove killifish</name>
    <name type="synonym">Rivulus marmoratus</name>
    <dbReference type="NCBI Taxonomy" id="37003"/>
    <lineage>
        <taxon>Eukaryota</taxon>
        <taxon>Metazoa</taxon>
        <taxon>Chordata</taxon>
        <taxon>Craniata</taxon>
        <taxon>Vertebrata</taxon>
        <taxon>Euteleostomi</taxon>
        <taxon>Actinopterygii</taxon>
        <taxon>Neopterygii</taxon>
        <taxon>Teleostei</taxon>
        <taxon>Neoteleostei</taxon>
        <taxon>Acanthomorphata</taxon>
        <taxon>Ovalentaria</taxon>
        <taxon>Atherinomorphae</taxon>
        <taxon>Cyprinodontiformes</taxon>
        <taxon>Rivulidae</taxon>
        <taxon>Kryptolebias</taxon>
    </lineage>
</organism>
<dbReference type="Ensembl" id="ENSKMAT00000012142.1">
    <property type="protein sequence ID" value="ENSKMAP00000011962.1"/>
    <property type="gene ID" value="ENSKMAG00000009003.1"/>
</dbReference>
<keyword evidence="1" id="KW-0732">Signal</keyword>
<dbReference type="STRING" id="37003.ENSKMAP00000011962"/>
<sequence>MRQSLVSVMFAATLLCEYNALSMASPMGKADDGSVEQDAFTSLLSDEATENSLLDADLTSTTKARAPRVIVVAADPSVWRDLRVLQNGRPDPRRERNPVVT</sequence>